<dbReference type="RefSeq" id="XP_015284610.1">
    <property type="nucleotide sequence ID" value="XM_015429124.1"/>
</dbReference>
<sequence length="559" mass="59223">MEVAEQLETLSVAAEAAGPEGSCSVAEENVSTLSEVGQTAPQGRSGAGGAATEGHLQAGEAGPSAAVPAGGTVDGQIPGLLEVPATDSTPMNGSAFPRDCTWPRAVCVAGGDPGAGRGEKRSQDSPAPAEGEGLPGPEEGAPPPPLDLSGPSSSLGLAGGPGEGAAQVRLASPGPEGQGQGPGDVFALKKEPSVDEGGSASTESESDTDTDSSSSVSSTSSCSPVVFEEDDRQCKNDADSQSVGGKEVSEKSLPVEDLTIFLPESVELVPFGKVSSIVDNLVIVESLKGLPPVNEDSVLFKQDHYSIGKVFEVFGPVSHPFYALQFNSPEHIEAKGIKAHDDVYFAPSVESFTQYVFPEKMKQEKGSDASWKNDEEPPAEALDFSDDEKEKAAKQQKKSERRKKFRSQNESNENGNHYQPRGQHSSNYSRGSLRGGLNPSFSRGRFPRPPIPSYSFRQQARPPQHYCSEYTEFQKPSAFFQHPRRGHPGRQQCSFPPPSFGTVSNEAYRFPPPPPAWGWPQDCVRNTYDPLLALLSLPPPPPPPLPPASTAPPNNNNAR</sequence>
<dbReference type="InterPro" id="IPR038664">
    <property type="entry name" value="Gar1/Naf1_Cbf5-bd_sf"/>
</dbReference>
<evidence type="ECO:0000256" key="9">
    <source>
        <dbReference type="SAM" id="MobiDB-lite"/>
    </source>
</evidence>
<evidence type="ECO:0000256" key="8">
    <source>
        <dbReference type="ARBA" id="ARBA00023242"/>
    </source>
</evidence>
<evidence type="ECO:0000313" key="10">
    <source>
        <dbReference type="Proteomes" id="UP000694871"/>
    </source>
</evidence>
<dbReference type="InterPro" id="IPR009000">
    <property type="entry name" value="Transl_B-barrel_sf"/>
</dbReference>
<feature type="compositionally biased region" description="Polar residues" evidence="9">
    <location>
        <begin position="409"/>
        <end position="430"/>
    </location>
</feature>
<dbReference type="PANTHER" id="PTHR31633">
    <property type="entry name" value="H/ACA RIBONUCLEOPROTEIN COMPLEX NON-CORE SUBUNIT NAF1"/>
    <property type="match status" value="1"/>
</dbReference>
<proteinExistence type="inferred from homology"/>
<feature type="region of interest" description="Disordered" evidence="9">
    <location>
        <begin position="535"/>
        <end position="559"/>
    </location>
</feature>
<evidence type="ECO:0000256" key="2">
    <source>
        <dbReference type="ARBA" id="ARBA00009801"/>
    </source>
</evidence>
<dbReference type="PANTHER" id="PTHR31633:SF1">
    <property type="entry name" value="H_ACA RIBONUCLEOPROTEIN COMPLEX NON-CORE SUBUNIT NAF1"/>
    <property type="match status" value="1"/>
</dbReference>
<name>A0ABM1LF73_GEKJA</name>
<dbReference type="GO" id="GO:1990904">
    <property type="term" value="C:ribonucleoprotein complex"/>
    <property type="evidence" value="ECO:0007669"/>
    <property type="project" value="UniProtKB-KW"/>
</dbReference>
<feature type="compositionally biased region" description="Basic and acidic residues" evidence="9">
    <location>
        <begin position="363"/>
        <end position="375"/>
    </location>
</feature>
<feature type="compositionally biased region" description="Polar residues" evidence="9">
    <location>
        <begin position="29"/>
        <end position="42"/>
    </location>
</feature>
<keyword evidence="7" id="KW-0694">RNA-binding</keyword>
<keyword evidence="4" id="KW-0690">Ribosome biogenesis</keyword>
<evidence type="ECO:0000256" key="5">
    <source>
        <dbReference type="ARBA" id="ARBA00022552"/>
    </source>
</evidence>
<dbReference type="Pfam" id="PF04410">
    <property type="entry name" value="Gar1"/>
    <property type="match status" value="1"/>
</dbReference>
<feature type="compositionally biased region" description="Low complexity" evidence="9">
    <location>
        <begin position="126"/>
        <end position="139"/>
    </location>
</feature>
<feature type="compositionally biased region" description="Low complexity" evidence="9">
    <location>
        <begin position="147"/>
        <end position="156"/>
    </location>
</feature>
<feature type="region of interest" description="Disordered" evidence="9">
    <location>
        <begin position="111"/>
        <end position="249"/>
    </location>
</feature>
<protein>
    <recommendedName>
        <fullName evidence="3">H/ACA ribonucleoprotein complex non-core subunit NAF1</fullName>
    </recommendedName>
</protein>
<feature type="region of interest" description="Disordered" evidence="9">
    <location>
        <begin position="14"/>
        <end position="99"/>
    </location>
</feature>
<feature type="region of interest" description="Disordered" evidence="9">
    <location>
        <begin position="480"/>
        <end position="507"/>
    </location>
</feature>
<comment type="similarity">
    <text evidence="2">Belongs to the NAF1 family.</text>
</comment>
<comment type="subcellular location">
    <subcellularLocation>
        <location evidence="1">Nucleus</location>
    </subcellularLocation>
</comment>
<feature type="compositionally biased region" description="Low complexity" evidence="9">
    <location>
        <begin position="211"/>
        <end position="223"/>
    </location>
</feature>
<dbReference type="InterPro" id="IPR040309">
    <property type="entry name" value="Naf1"/>
</dbReference>
<gene>
    <name evidence="11" type="primary">NAF1</name>
</gene>
<keyword evidence="10" id="KW-1185">Reference proteome</keyword>
<dbReference type="InterPro" id="IPR007504">
    <property type="entry name" value="H/ACA_rnp_Gar1/Naf1"/>
</dbReference>
<feature type="compositionally biased region" description="Basic residues" evidence="9">
    <location>
        <begin position="394"/>
        <end position="406"/>
    </location>
</feature>
<evidence type="ECO:0000256" key="1">
    <source>
        <dbReference type="ARBA" id="ARBA00004123"/>
    </source>
</evidence>
<keyword evidence="11" id="KW-0687">Ribonucleoprotein</keyword>
<reference evidence="11" key="1">
    <citation type="submission" date="2025-08" db="UniProtKB">
        <authorList>
            <consortium name="RefSeq"/>
        </authorList>
    </citation>
    <scope>IDENTIFICATION</scope>
</reference>
<feature type="region of interest" description="Disordered" evidence="9">
    <location>
        <begin position="363"/>
        <end position="462"/>
    </location>
</feature>
<keyword evidence="6" id="KW-0597">Phosphoprotein</keyword>
<evidence type="ECO:0000313" key="11">
    <source>
        <dbReference type="RefSeq" id="XP_015284610.1"/>
    </source>
</evidence>
<feature type="compositionally biased region" description="Pro residues" evidence="9">
    <location>
        <begin position="537"/>
        <end position="550"/>
    </location>
</feature>
<accession>A0ABM1LF73</accession>
<dbReference type="SUPFAM" id="SSF50447">
    <property type="entry name" value="Translation proteins"/>
    <property type="match status" value="1"/>
</dbReference>
<keyword evidence="5" id="KW-0698">rRNA processing</keyword>
<evidence type="ECO:0000256" key="6">
    <source>
        <dbReference type="ARBA" id="ARBA00022553"/>
    </source>
</evidence>
<evidence type="ECO:0000256" key="4">
    <source>
        <dbReference type="ARBA" id="ARBA00022517"/>
    </source>
</evidence>
<dbReference type="Gene3D" id="2.40.10.230">
    <property type="entry name" value="Probable tRNA pseudouridine synthase domain"/>
    <property type="match status" value="1"/>
</dbReference>
<dbReference type="Proteomes" id="UP000694871">
    <property type="component" value="Unplaced"/>
</dbReference>
<evidence type="ECO:0000256" key="7">
    <source>
        <dbReference type="ARBA" id="ARBA00022884"/>
    </source>
</evidence>
<organism evidence="10 11">
    <name type="scientific">Gekko japonicus</name>
    <name type="common">Schlegel's Japanese gecko</name>
    <dbReference type="NCBI Taxonomy" id="146911"/>
    <lineage>
        <taxon>Eukaryota</taxon>
        <taxon>Metazoa</taxon>
        <taxon>Chordata</taxon>
        <taxon>Craniata</taxon>
        <taxon>Vertebrata</taxon>
        <taxon>Euteleostomi</taxon>
        <taxon>Lepidosauria</taxon>
        <taxon>Squamata</taxon>
        <taxon>Bifurcata</taxon>
        <taxon>Gekkota</taxon>
        <taxon>Gekkonidae</taxon>
        <taxon>Gekkoninae</taxon>
        <taxon>Gekko</taxon>
    </lineage>
</organism>
<evidence type="ECO:0000256" key="3">
    <source>
        <dbReference type="ARBA" id="ARBA00021438"/>
    </source>
</evidence>
<keyword evidence="8" id="KW-0539">Nucleus</keyword>
<dbReference type="GeneID" id="107125672"/>